<protein>
    <submittedName>
        <fullName evidence="2">Uncharacterized protein</fullName>
    </submittedName>
</protein>
<reference evidence="2 3" key="1">
    <citation type="submission" date="2018-05" db="EMBL/GenBank/DDBJ databases">
        <title>Whole genome sequencing for identification of molecular markers to develop diagnostic detection tools for the regulated plant pathogen Lachnellula willkommii.</title>
        <authorList>
            <person name="Giroux E."/>
            <person name="Bilodeau G."/>
        </authorList>
    </citation>
    <scope>NUCLEOTIDE SEQUENCE [LARGE SCALE GENOMIC DNA]</scope>
    <source>
        <strain evidence="2 3">CBS 203.66</strain>
    </source>
</reference>
<feature type="compositionally biased region" description="Polar residues" evidence="1">
    <location>
        <begin position="295"/>
        <end position="307"/>
    </location>
</feature>
<feature type="compositionally biased region" description="Acidic residues" evidence="1">
    <location>
        <begin position="222"/>
        <end position="238"/>
    </location>
</feature>
<dbReference type="OrthoDB" id="62952at2759"/>
<sequence length="327" mass="37158">MANFRDLPSELRNRIYELCLLHQEPIDPWTHHYPRQDLTPGLLLANKTIHREANPLLYAQNRFDFTSAAPEDVASFLGTIGHNAEYIRHICINFPSLRHLEPGNVALEEGSIGIFAHIQSRCANLSTLTTALNSTNDTVLQLDALDHPKTVTEALTLVDTCFSAILSLQYVIVQVYEDGPSGYIKSQMENLGWTVSETEYVDEWGSERSFDDDYWNRVDRDGWDDDDDDDGDSYDIDNDITGPRGLREPASRNPFEPKNRKMLFNPSHRNLVLRILRFSTSAPLWPSMVSRSRRQQPTPSGGVTWSIDSEMDRLEGRASSLDLEAFD</sequence>
<name>A0A8T9BHT3_9HELO</name>
<accession>A0A8T9BHT3</accession>
<evidence type="ECO:0000313" key="2">
    <source>
        <dbReference type="EMBL" id="TVY19295.1"/>
    </source>
</evidence>
<dbReference type="PANTHER" id="PTHR42085">
    <property type="entry name" value="F-BOX DOMAIN-CONTAINING PROTEIN"/>
    <property type="match status" value="1"/>
</dbReference>
<feature type="region of interest" description="Disordered" evidence="1">
    <location>
        <begin position="287"/>
        <end position="309"/>
    </location>
</feature>
<dbReference type="AlphaFoldDB" id="A0A8T9BHT3"/>
<feature type="compositionally biased region" description="Basic and acidic residues" evidence="1">
    <location>
        <begin position="245"/>
        <end position="259"/>
    </location>
</feature>
<dbReference type="Proteomes" id="UP000469559">
    <property type="component" value="Unassembled WGS sequence"/>
</dbReference>
<organism evidence="2 3">
    <name type="scientific">Lachnellula arida</name>
    <dbReference type="NCBI Taxonomy" id="1316785"/>
    <lineage>
        <taxon>Eukaryota</taxon>
        <taxon>Fungi</taxon>
        <taxon>Dikarya</taxon>
        <taxon>Ascomycota</taxon>
        <taxon>Pezizomycotina</taxon>
        <taxon>Leotiomycetes</taxon>
        <taxon>Helotiales</taxon>
        <taxon>Lachnaceae</taxon>
        <taxon>Lachnellula</taxon>
    </lineage>
</organism>
<proteinExistence type="predicted"/>
<comment type="caution">
    <text evidence="2">The sequence shown here is derived from an EMBL/GenBank/DDBJ whole genome shotgun (WGS) entry which is preliminary data.</text>
</comment>
<evidence type="ECO:0000256" key="1">
    <source>
        <dbReference type="SAM" id="MobiDB-lite"/>
    </source>
</evidence>
<evidence type="ECO:0000313" key="3">
    <source>
        <dbReference type="Proteomes" id="UP000469559"/>
    </source>
</evidence>
<keyword evidence="3" id="KW-1185">Reference proteome</keyword>
<dbReference type="EMBL" id="QGMF01000116">
    <property type="protein sequence ID" value="TVY19295.1"/>
    <property type="molecule type" value="Genomic_DNA"/>
</dbReference>
<dbReference type="InterPro" id="IPR038883">
    <property type="entry name" value="AN11006-like"/>
</dbReference>
<gene>
    <name evidence="2" type="ORF">LARI1_G004808</name>
</gene>
<feature type="region of interest" description="Disordered" evidence="1">
    <location>
        <begin position="222"/>
        <end position="261"/>
    </location>
</feature>
<dbReference type="PANTHER" id="PTHR42085:SF2">
    <property type="entry name" value="F-BOX DOMAIN-CONTAINING PROTEIN"/>
    <property type="match status" value="1"/>
</dbReference>